<proteinExistence type="predicted"/>
<evidence type="ECO:0000313" key="1">
    <source>
        <dbReference type="EMBL" id="QSQ17405.1"/>
    </source>
</evidence>
<keyword evidence="2" id="KW-1185">Reference proteome</keyword>
<sequence>MSMHEIEDMVEGAVRLLDQRAAPGDSAPRSQFARLFAFQGDFDCSFTHFRVMDILLARRFTYQFDVADHPDHAARLEFFKGIQKFTYLHEPLEADTGDDEEEPSPVAGYIEPPHLYCDAGSPLWRRMVEAGKLKGPDAEPPVPLLLADVAHDVMRTAEAKGDLDLIAMWFNLGPRILFADMFTRQIRKGDFIARNPFTGEDVFASEDTVARGRFTLEELQAAPQAMQLRDLVLRTRALTVELAYDSRPPEEFLAQSPTDAWWWEGL</sequence>
<organism evidence="1 2">
    <name type="scientific">Myxococcus landrumensis</name>
    <dbReference type="NCBI Taxonomy" id="2813577"/>
    <lineage>
        <taxon>Bacteria</taxon>
        <taxon>Pseudomonadati</taxon>
        <taxon>Myxococcota</taxon>
        <taxon>Myxococcia</taxon>
        <taxon>Myxococcales</taxon>
        <taxon>Cystobacterineae</taxon>
        <taxon>Myxococcaceae</taxon>
        <taxon>Myxococcus</taxon>
    </lineage>
</organism>
<gene>
    <name evidence="1" type="ORF">JY572_15725</name>
</gene>
<dbReference type="Proteomes" id="UP000663090">
    <property type="component" value="Chromosome"/>
</dbReference>
<evidence type="ECO:0000313" key="2">
    <source>
        <dbReference type="Proteomes" id="UP000663090"/>
    </source>
</evidence>
<reference evidence="1 2" key="1">
    <citation type="submission" date="2021-02" db="EMBL/GenBank/DDBJ databases">
        <title>De Novo genome assembly of isolated myxobacteria.</title>
        <authorList>
            <person name="Stevens D.C."/>
        </authorList>
    </citation>
    <scope>NUCLEOTIDE SEQUENCE [LARGE SCALE GENOMIC DNA]</scope>
    <source>
        <strain evidence="1 2">SCHIC003</strain>
    </source>
</reference>
<accession>A0ABX7NF39</accession>
<dbReference type="EMBL" id="CP071091">
    <property type="protein sequence ID" value="QSQ17405.1"/>
    <property type="molecule type" value="Genomic_DNA"/>
</dbReference>
<protein>
    <submittedName>
        <fullName evidence="1">Uncharacterized protein</fullName>
    </submittedName>
</protein>
<name>A0ABX7NF39_9BACT</name>
<dbReference type="RefSeq" id="WP_206719026.1">
    <property type="nucleotide sequence ID" value="NZ_CP071091.1"/>
</dbReference>